<feature type="region of interest" description="Disordered" evidence="2">
    <location>
        <begin position="387"/>
        <end position="409"/>
    </location>
</feature>
<keyword evidence="1" id="KW-0863">Zinc-finger</keyword>
<organism evidence="4 5">
    <name type="scientific">Epicoccum nigrum</name>
    <name type="common">Soil fungus</name>
    <name type="synonym">Epicoccum purpurascens</name>
    <dbReference type="NCBI Taxonomy" id="105696"/>
    <lineage>
        <taxon>Eukaryota</taxon>
        <taxon>Fungi</taxon>
        <taxon>Dikarya</taxon>
        <taxon>Ascomycota</taxon>
        <taxon>Pezizomycotina</taxon>
        <taxon>Dothideomycetes</taxon>
        <taxon>Pleosporomycetidae</taxon>
        <taxon>Pleosporales</taxon>
        <taxon>Pleosporineae</taxon>
        <taxon>Didymellaceae</taxon>
        <taxon>Epicoccum</taxon>
    </lineage>
</organism>
<evidence type="ECO:0000259" key="3">
    <source>
        <dbReference type="PROSITE" id="PS50157"/>
    </source>
</evidence>
<keyword evidence="1" id="KW-0479">Metal-binding</keyword>
<dbReference type="PROSITE" id="PS00028">
    <property type="entry name" value="ZINC_FINGER_C2H2_1"/>
    <property type="match status" value="1"/>
</dbReference>
<dbReference type="SUPFAM" id="SSF57667">
    <property type="entry name" value="beta-beta-alpha zinc fingers"/>
    <property type="match status" value="1"/>
</dbReference>
<accession>A0A1Y2M1C9</accession>
<reference evidence="4 5" key="1">
    <citation type="journal article" date="2017" name="Genome Announc.">
        <title>Genome sequence of the saprophytic ascomycete Epicoccum nigrum ICMP 19927 strain isolated from New Zealand.</title>
        <authorList>
            <person name="Fokin M."/>
            <person name="Fleetwood D."/>
            <person name="Weir B.S."/>
            <person name="Villas-Boas S.G."/>
        </authorList>
    </citation>
    <scope>NUCLEOTIDE SEQUENCE [LARGE SCALE GENOMIC DNA]</scope>
    <source>
        <strain evidence="4 5">ICMP 19927</strain>
    </source>
</reference>
<protein>
    <recommendedName>
        <fullName evidence="3">C2H2-type domain-containing protein</fullName>
    </recommendedName>
</protein>
<proteinExistence type="predicted"/>
<dbReference type="InterPro" id="IPR013087">
    <property type="entry name" value="Znf_C2H2_type"/>
</dbReference>
<dbReference type="PROSITE" id="PS50157">
    <property type="entry name" value="ZINC_FINGER_C2H2_2"/>
    <property type="match status" value="1"/>
</dbReference>
<name>A0A1Y2M1C9_EPING</name>
<gene>
    <name evidence="4" type="ORF">B5807_06287</name>
</gene>
<keyword evidence="5" id="KW-1185">Reference proteome</keyword>
<evidence type="ECO:0000256" key="1">
    <source>
        <dbReference type="PROSITE-ProRule" id="PRU00042"/>
    </source>
</evidence>
<dbReference type="Gene3D" id="3.30.160.60">
    <property type="entry name" value="Classic Zinc Finger"/>
    <property type="match status" value="1"/>
</dbReference>
<dbReference type="GO" id="GO:0008270">
    <property type="term" value="F:zinc ion binding"/>
    <property type="evidence" value="ECO:0007669"/>
    <property type="project" value="UniProtKB-KW"/>
</dbReference>
<evidence type="ECO:0000313" key="4">
    <source>
        <dbReference type="EMBL" id="OSS49940.1"/>
    </source>
</evidence>
<dbReference type="Proteomes" id="UP000193240">
    <property type="component" value="Unassembled WGS sequence"/>
</dbReference>
<evidence type="ECO:0000256" key="2">
    <source>
        <dbReference type="SAM" id="MobiDB-lite"/>
    </source>
</evidence>
<keyword evidence="1" id="KW-0862">Zinc</keyword>
<sequence length="409" mass="45355">MCSDAQYSAYAYQYGNGAAELPAGGSPIDGTTSFYEMPGSFPRTAELDAPSAQQPSTQCHTTALSCAHTTPEHLQNYFKANQNATLRRAAPNSVTNLSQLPRLEVPQSRHCVPRLVSDCSPLTPSPISPITPLMSAYDGNLNIFMHSRMISPCEDLKQSQIYAHYGSSADLPLMSPATPSTATSYGSSVASTPLSAYSPTASSSFYRWPQSQPNLQPPMYSQGFLHPDYAQYSNYTTVDRASLWQGHSQLQSYNPNATFPPYETHHYPSNASVIRGPSNLPIHAQSCFEKENSLVAVPPQPISPEPLFGFDEAPPAYSPVLLPPPSTNTQRRYKPSVCQYCGKVFTGKFGPGNCKRHVQQTHETIVDQAMHLCKLCRKEYRRADALRKHQWKKHRLEDAKPRKRRERGL</sequence>
<evidence type="ECO:0000313" key="5">
    <source>
        <dbReference type="Proteomes" id="UP000193240"/>
    </source>
</evidence>
<dbReference type="EMBL" id="KZ107843">
    <property type="protein sequence ID" value="OSS49940.1"/>
    <property type="molecule type" value="Genomic_DNA"/>
</dbReference>
<feature type="domain" description="C2H2-type" evidence="3">
    <location>
        <begin position="371"/>
        <end position="399"/>
    </location>
</feature>
<dbReference type="AlphaFoldDB" id="A0A1Y2M1C9"/>
<dbReference type="InParanoid" id="A0A1Y2M1C9"/>
<dbReference type="InterPro" id="IPR036236">
    <property type="entry name" value="Znf_C2H2_sf"/>
</dbReference>